<evidence type="ECO:0000259" key="1">
    <source>
        <dbReference type="Pfam" id="PF12680"/>
    </source>
</evidence>
<accession>A0AAD7C8F3</accession>
<name>A0AAD7C8F3_9AGAR</name>
<keyword evidence="3" id="KW-1185">Reference proteome</keyword>
<sequence>MAAPEILSSKQLTNALAVLKHFNSDWDAFAELFAPDFTHDSRNAPEENKEQLLGFLNVFCGTFERLAFLPPTEVIQATDVVVLHVHADGVSKEGRQYTSEFLMIFRFAGEKISSTKEFMDSKYLMEYFA</sequence>
<dbReference type="Proteomes" id="UP001221142">
    <property type="component" value="Unassembled WGS sequence"/>
</dbReference>
<dbReference type="SUPFAM" id="SSF54427">
    <property type="entry name" value="NTF2-like"/>
    <property type="match status" value="1"/>
</dbReference>
<organism evidence="2 3">
    <name type="scientific">Roridomyces roridus</name>
    <dbReference type="NCBI Taxonomy" id="1738132"/>
    <lineage>
        <taxon>Eukaryota</taxon>
        <taxon>Fungi</taxon>
        <taxon>Dikarya</taxon>
        <taxon>Basidiomycota</taxon>
        <taxon>Agaricomycotina</taxon>
        <taxon>Agaricomycetes</taxon>
        <taxon>Agaricomycetidae</taxon>
        <taxon>Agaricales</taxon>
        <taxon>Marasmiineae</taxon>
        <taxon>Mycenaceae</taxon>
        <taxon>Roridomyces</taxon>
    </lineage>
</organism>
<evidence type="ECO:0000313" key="2">
    <source>
        <dbReference type="EMBL" id="KAJ7641905.1"/>
    </source>
</evidence>
<proteinExistence type="predicted"/>
<evidence type="ECO:0000313" key="3">
    <source>
        <dbReference type="Proteomes" id="UP001221142"/>
    </source>
</evidence>
<dbReference type="Gene3D" id="3.10.450.50">
    <property type="match status" value="1"/>
</dbReference>
<dbReference type="AlphaFoldDB" id="A0AAD7C8F3"/>
<comment type="caution">
    <text evidence="2">The sequence shown here is derived from an EMBL/GenBank/DDBJ whole genome shotgun (WGS) entry which is preliminary data.</text>
</comment>
<dbReference type="EMBL" id="JARKIF010000004">
    <property type="protein sequence ID" value="KAJ7641905.1"/>
    <property type="molecule type" value="Genomic_DNA"/>
</dbReference>
<feature type="domain" description="SnoaL-like" evidence="1">
    <location>
        <begin position="24"/>
        <end position="113"/>
    </location>
</feature>
<protein>
    <recommendedName>
        <fullName evidence="1">SnoaL-like domain-containing protein</fullName>
    </recommendedName>
</protein>
<reference evidence="2" key="1">
    <citation type="submission" date="2023-03" db="EMBL/GenBank/DDBJ databases">
        <title>Massive genome expansion in bonnet fungi (Mycena s.s.) driven by repeated elements and novel gene families across ecological guilds.</title>
        <authorList>
            <consortium name="Lawrence Berkeley National Laboratory"/>
            <person name="Harder C.B."/>
            <person name="Miyauchi S."/>
            <person name="Viragh M."/>
            <person name="Kuo A."/>
            <person name="Thoen E."/>
            <person name="Andreopoulos B."/>
            <person name="Lu D."/>
            <person name="Skrede I."/>
            <person name="Drula E."/>
            <person name="Henrissat B."/>
            <person name="Morin E."/>
            <person name="Kohler A."/>
            <person name="Barry K."/>
            <person name="LaButti K."/>
            <person name="Morin E."/>
            <person name="Salamov A."/>
            <person name="Lipzen A."/>
            <person name="Mereny Z."/>
            <person name="Hegedus B."/>
            <person name="Baldrian P."/>
            <person name="Stursova M."/>
            <person name="Weitz H."/>
            <person name="Taylor A."/>
            <person name="Grigoriev I.V."/>
            <person name="Nagy L.G."/>
            <person name="Martin F."/>
            <person name="Kauserud H."/>
        </authorList>
    </citation>
    <scope>NUCLEOTIDE SEQUENCE</scope>
    <source>
        <strain evidence="2">9284</strain>
    </source>
</reference>
<gene>
    <name evidence="2" type="ORF">FB45DRAFT_1054293</name>
</gene>
<dbReference type="InterPro" id="IPR037401">
    <property type="entry name" value="SnoaL-like"/>
</dbReference>
<dbReference type="Pfam" id="PF12680">
    <property type="entry name" value="SnoaL_2"/>
    <property type="match status" value="1"/>
</dbReference>
<dbReference type="InterPro" id="IPR032710">
    <property type="entry name" value="NTF2-like_dom_sf"/>
</dbReference>